<feature type="transmembrane region" description="Helical" evidence="1">
    <location>
        <begin position="9"/>
        <end position="27"/>
    </location>
</feature>
<evidence type="ECO:0000313" key="3">
    <source>
        <dbReference type="Proteomes" id="UP000315889"/>
    </source>
</evidence>
<dbReference type="AlphaFoldDB" id="A0A520MDR4"/>
<comment type="caution">
    <text evidence="2">The sequence shown here is derived from an EMBL/GenBank/DDBJ whole genome shotgun (WGS) entry which is preliminary data.</text>
</comment>
<feature type="transmembrane region" description="Helical" evidence="1">
    <location>
        <begin position="33"/>
        <end position="55"/>
    </location>
</feature>
<accession>A0A520MDR4</accession>
<evidence type="ECO:0000313" key="2">
    <source>
        <dbReference type="EMBL" id="RZO19334.1"/>
    </source>
</evidence>
<reference evidence="2 3" key="1">
    <citation type="submission" date="2019-02" db="EMBL/GenBank/DDBJ databases">
        <title>Prokaryotic population dynamics and viral predation in marine succession experiment using metagenomics: the confinement effect.</title>
        <authorList>
            <person name="Haro-Moreno J.M."/>
            <person name="Rodriguez-Valera F."/>
            <person name="Lopez-Perez M."/>
        </authorList>
    </citation>
    <scope>NUCLEOTIDE SEQUENCE [LARGE SCALE GENOMIC DNA]</scope>
    <source>
        <strain evidence="2">MED-G170</strain>
    </source>
</reference>
<keyword evidence="1" id="KW-0812">Transmembrane</keyword>
<dbReference type="InterPro" id="IPR009525">
    <property type="entry name" value="DUF1145"/>
</dbReference>
<dbReference type="Proteomes" id="UP000315889">
    <property type="component" value="Unassembled WGS sequence"/>
</dbReference>
<dbReference type="Pfam" id="PF06611">
    <property type="entry name" value="DUF1145"/>
    <property type="match status" value="1"/>
</dbReference>
<keyword evidence="1" id="KW-1133">Transmembrane helix</keyword>
<protein>
    <submittedName>
        <fullName evidence="2">DUF1145 domain-containing protein</fullName>
    </submittedName>
</protein>
<sequence>MVVLKLTKIISYALIAFWIAFAFNLLQPFDGNWGVGIHWLGVVMLVVHAVELVLVYSKLKAAGHASLKDIVAVLAFGILYWKPIIKS</sequence>
<name>A0A520MDR4_9GAMM</name>
<organism evidence="2 3">
    <name type="scientific">SAR92 clade bacterium</name>
    <dbReference type="NCBI Taxonomy" id="2315479"/>
    <lineage>
        <taxon>Bacteria</taxon>
        <taxon>Pseudomonadati</taxon>
        <taxon>Pseudomonadota</taxon>
        <taxon>Gammaproteobacteria</taxon>
        <taxon>Cellvibrionales</taxon>
        <taxon>Porticoccaceae</taxon>
        <taxon>SAR92 clade</taxon>
    </lineage>
</organism>
<keyword evidence="1" id="KW-0472">Membrane</keyword>
<gene>
    <name evidence="2" type="ORF">EVB03_08135</name>
</gene>
<evidence type="ECO:0000256" key="1">
    <source>
        <dbReference type="SAM" id="Phobius"/>
    </source>
</evidence>
<proteinExistence type="predicted"/>
<dbReference type="EMBL" id="SHBP01000013">
    <property type="protein sequence ID" value="RZO19334.1"/>
    <property type="molecule type" value="Genomic_DNA"/>
</dbReference>